<accession>A0A0M8MZQ3</accession>
<reference evidence="1 2" key="1">
    <citation type="submission" date="2015-07" db="EMBL/GenBank/DDBJ databases">
        <title>The genome of the fungus Escovopsis weberi, a specialized disease agent of ant agriculture.</title>
        <authorList>
            <person name="de Man T.J."/>
            <person name="Stajich J.E."/>
            <person name="Kubicek C.P."/>
            <person name="Chenthamara K."/>
            <person name="Atanasova L."/>
            <person name="Druzhinina I.S."/>
            <person name="Birnbaum S."/>
            <person name="Barribeau S.M."/>
            <person name="Teiling C."/>
            <person name="Suen G."/>
            <person name="Currie C."/>
            <person name="Gerardo N.M."/>
        </authorList>
    </citation>
    <scope>NUCLEOTIDE SEQUENCE [LARGE SCALE GENOMIC DNA]</scope>
</reference>
<dbReference type="Proteomes" id="UP000053831">
    <property type="component" value="Unassembled WGS sequence"/>
</dbReference>
<evidence type="ECO:0000313" key="2">
    <source>
        <dbReference type="Proteomes" id="UP000053831"/>
    </source>
</evidence>
<dbReference type="EMBL" id="LGSR01000029">
    <property type="protein sequence ID" value="KOS16970.1"/>
    <property type="molecule type" value="Genomic_DNA"/>
</dbReference>
<comment type="caution">
    <text evidence="1">The sequence shown here is derived from an EMBL/GenBank/DDBJ whole genome shotgun (WGS) entry which is preliminary data.</text>
</comment>
<proteinExistence type="predicted"/>
<protein>
    <submittedName>
        <fullName evidence="1">Uncharacterized protein</fullName>
    </submittedName>
</protein>
<keyword evidence="2" id="KW-1185">Reference proteome</keyword>
<gene>
    <name evidence="1" type="ORF">ESCO_004724</name>
</gene>
<name>A0A0M8MZQ3_ESCWE</name>
<sequence>MRLAPLDAQDLEYPPLVPPSTVRALGPLSSSSASSSTRCPLSRYLFCLGSSSALNCMHSSGQSSFTTTGLPRSSRLFPPPVSPVSPVSVVSVVINKPSTSAHPSPLSTTTCVASPTPRTHLAPHSLALLIRSLLAGATSSSGT</sequence>
<dbReference type="AlphaFoldDB" id="A0A0M8MZQ3"/>
<organism evidence="1 2">
    <name type="scientific">Escovopsis weberi</name>
    <dbReference type="NCBI Taxonomy" id="150374"/>
    <lineage>
        <taxon>Eukaryota</taxon>
        <taxon>Fungi</taxon>
        <taxon>Dikarya</taxon>
        <taxon>Ascomycota</taxon>
        <taxon>Pezizomycotina</taxon>
        <taxon>Sordariomycetes</taxon>
        <taxon>Hypocreomycetidae</taxon>
        <taxon>Hypocreales</taxon>
        <taxon>Hypocreaceae</taxon>
        <taxon>Escovopsis</taxon>
    </lineage>
</organism>
<evidence type="ECO:0000313" key="1">
    <source>
        <dbReference type="EMBL" id="KOS16970.1"/>
    </source>
</evidence>